<reference evidence="2" key="1">
    <citation type="journal article" date="2023" name="Front. Plant Sci.">
        <title>Chromosomal-level genome assembly of Melastoma candidum provides insights into trichome evolution.</title>
        <authorList>
            <person name="Zhong Y."/>
            <person name="Wu W."/>
            <person name="Sun C."/>
            <person name="Zou P."/>
            <person name="Liu Y."/>
            <person name="Dai S."/>
            <person name="Zhou R."/>
        </authorList>
    </citation>
    <scope>NUCLEOTIDE SEQUENCE [LARGE SCALE GENOMIC DNA]</scope>
</reference>
<protein>
    <submittedName>
        <fullName evidence="1">Uncharacterized protein</fullName>
    </submittedName>
</protein>
<gene>
    <name evidence="1" type="ORF">MLD38_016221</name>
</gene>
<keyword evidence="2" id="KW-1185">Reference proteome</keyword>
<sequence>MTWTYPSMLVQEIREIEERQKQLEAVQNAAEENIQNIKVYVTQLKERVAKLQYQKQHLVCQLERNDSSSIGPDIIEQSPQPWPLVFENQRKQIVMLWHLCHVPLVHHTQFFLLFQGDPSYQIYMEDELFCGRQPQALSVGHRLNQKRQNTWMTTLVINLALLTDSETNFVNRLMELAATVGVAAADGGMSMERCRKLGWGHAEAQSDEKDVEPAMVVVPVSEVVVHPGIVQEAVQKVAVVVVDAPENDAVPEPEPVAVVHEGVLEIEVVQDLEGQQKEVHVEVTMTASSEDQGNKLEAEMELGVDVSFETVAACVHSTVDLVADVRTYPDYVGFQHMQISYSSSP</sequence>
<dbReference type="Proteomes" id="UP001057402">
    <property type="component" value="Chromosome 4"/>
</dbReference>
<proteinExistence type="predicted"/>
<comment type="caution">
    <text evidence="1">The sequence shown here is derived from an EMBL/GenBank/DDBJ whole genome shotgun (WGS) entry which is preliminary data.</text>
</comment>
<name>A0ACB9RIS5_9MYRT</name>
<evidence type="ECO:0000313" key="2">
    <source>
        <dbReference type="Proteomes" id="UP001057402"/>
    </source>
</evidence>
<accession>A0ACB9RIS5</accession>
<dbReference type="EMBL" id="CM042883">
    <property type="protein sequence ID" value="KAI4378790.1"/>
    <property type="molecule type" value="Genomic_DNA"/>
</dbReference>
<evidence type="ECO:0000313" key="1">
    <source>
        <dbReference type="EMBL" id="KAI4378790.1"/>
    </source>
</evidence>
<organism evidence="1 2">
    <name type="scientific">Melastoma candidum</name>
    <dbReference type="NCBI Taxonomy" id="119954"/>
    <lineage>
        <taxon>Eukaryota</taxon>
        <taxon>Viridiplantae</taxon>
        <taxon>Streptophyta</taxon>
        <taxon>Embryophyta</taxon>
        <taxon>Tracheophyta</taxon>
        <taxon>Spermatophyta</taxon>
        <taxon>Magnoliopsida</taxon>
        <taxon>eudicotyledons</taxon>
        <taxon>Gunneridae</taxon>
        <taxon>Pentapetalae</taxon>
        <taxon>rosids</taxon>
        <taxon>malvids</taxon>
        <taxon>Myrtales</taxon>
        <taxon>Melastomataceae</taxon>
        <taxon>Melastomatoideae</taxon>
        <taxon>Melastomateae</taxon>
        <taxon>Melastoma</taxon>
    </lineage>
</organism>